<evidence type="ECO:0000313" key="3">
    <source>
        <dbReference type="Proteomes" id="UP000314985"/>
    </source>
</evidence>
<reference evidence="3" key="1">
    <citation type="submission" date="2017-08" db="EMBL/GenBank/DDBJ databases">
        <title>USMARCv1.0.</title>
        <authorList>
            <person name="Hannum G.I."/>
            <person name="Koren S."/>
            <person name="Schroeder S.G."/>
            <person name="Chin S.C."/>
            <person name="Nonneman D.J."/>
            <person name="Becker S.A."/>
            <person name="Rosen B.D."/>
            <person name="Bickhart D.M."/>
            <person name="Putnam N.H."/>
            <person name="Green R.E."/>
            <person name="Tuggle C.K."/>
            <person name="Liu H."/>
            <person name="Rohrer G.A."/>
            <person name="Warr A."/>
            <person name="Hall R."/>
            <person name="Kim K."/>
            <person name="Hume D.A."/>
            <person name="Talbot R."/>
            <person name="Chow W."/>
            <person name="Howe K."/>
            <person name="Schwartz A.S."/>
            <person name="Watson M."/>
            <person name="Archibald A.L."/>
            <person name="Phillippy A.M."/>
            <person name="Smith T.P.L."/>
        </authorList>
    </citation>
    <scope>NUCLEOTIDE SEQUENCE [LARGE SCALE GENOMIC DNA]</scope>
</reference>
<evidence type="ECO:0000256" key="1">
    <source>
        <dbReference type="SAM" id="MobiDB-lite"/>
    </source>
</evidence>
<proteinExistence type="predicted"/>
<sequence>MRLPAGSPADHPEPASGPVAQPRVLWRPRVHSRGCAAAAAHCGDHCHHLEAAPEPLSSSLQGPCSARALSAEHLCDCLPDDAAVLCDLGPVWHLECHWTGYILWIWDPTQPGV</sequence>
<dbReference type="AlphaFoldDB" id="A0A4X1SPC0"/>
<name>A0A4X1SPC0_PIG</name>
<feature type="region of interest" description="Disordered" evidence="1">
    <location>
        <begin position="1"/>
        <end position="22"/>
    </location>
</feature>
<dbReference type="Ensembl" id="ENSSSCT00070004762.1">
    <property type="protein sequence ID" value="ENSSSCP00070003886.1"/>
    <property type="gene ID" value="ENSSSCG00070002567.1"/>
</dbReference>
<protein>
    <submittedName>
        <fullName evidence="2">Uncharacterized protein</fullName>
    </submittedName>
</protein>
<accession>A0A4X1SPC0</accession>
<reference evidence="2" key="2">
    <citation type="submission" date="2025-08" db="UniProtKB">
        <authorList>
            <consortium name="Ensembl"/>
        </authorList>
    </citation>
    <scope>IDENTIFICATION</scope>
</reference>
<organism evidence="2 3">
    <name type="scientific">Sus scrofa</name>
    <name type="common">Pig</name>
    <dbReference type="NCBI Taxonomy" id="9823"/>
    <lineage>
        <taxon>Eukaryota</taxon>
        <taxon>Metazoa</taxon>
        <taxon>Chordata</taxon>
        <taxon>Craniata</taxon>
        <taxon>Vertebrata</taxon>
        <taxon>Euteleostomi</taxon>
        <taxon>Mammalia</taxon>
        <taxon>Eutheria</taxon>
        <taxon>Laurasiatheria</taxon>
        <taxon>Artiodactyla</taxon>
        <taxon>Suina</taxon>
        <taxon>Suidae</taxon>
        <taxon>Sus</taxon>
    </lineage>
</organism>
<dbReference type="Proteomes" id="UP000314985">
    <property type="component" value="Unassembled WGS sequence"/>
</dbReference>
<evidence type="ECO:0000313" key="2">
    <source>
        <dbReference type="Ensembl" id="ENSSSCP00070003886.1"/>
    </source>
</evidence>